<name>A0ABY8XER9_9PSEU</name>
<evidence type="ECO:0000313" key="1">
    <source>
        <dbReference type="EMBL" id="WIV54105.1"/>
    </source>
</evidence>
<accession>A0ABY8XER9</accession>
<evidence type="ECO:0000313" key="2">
    <source>
        <dbReference type="Proteomes" id="UP001227101"/>
    </source>
</evidence>
<protein>
    <submittedName>
        <fullName evidence="1">GGDEF domain-containing protein</fullName>
    </submittedName>
</protein>
<gene>
    <name evidence="1" type="ORF">QP939_35295</name>
</gene>
<dbReference type="Proteomes" id="UP001227101">
    <property type="component" value="Chromosome"/>
</dbReference>
<dbReference type="EMBL" id="CP127173">
    <property type="protein sequence ID" value="WIV54105.1"/>
    <property type="molecule type" value="Genomic_DNA"/>
</dbReference>
<proteinExistence type="predicted"/>
<dbReference type="RefSeq" id="WP_285450668.1">
    <property type="nucleotide sequence ID" value="NZ_CP127173.1"/>
</dbReference>
<keyword evidence="2" id="KW-1185">Reference proteome</keyword>
<organism evidence="1 2">
    <name type="scientific">Amycolatopsis nalaikhensis</name>
    <dbReference type="NCBI Taxonomy" id="715472"/>
    <lineage>
        <taxon>Bacteria</taxon>
        <taxon>Bacillati</taxon>
        <taxon>Actinomycetota</taxon>
        <taxon>Actinomycetes</taxon>
        <taxon>Pseudonocardiales</taxon>
        <taxon>Pseudonocardiaceae</taxon>
        <taxon>Amycolatopsis</taxon>
    </lineage>
</organism>
<sequence length="262" mass="27373">MGDRDHAGGTGVAVRRLRSRWRIASITSGWRFPSDWAVPEVDTVCGSALFRGDLTAALTGLGGSRARTGAGLDETLYDVAALHAVLDGGSDADGLISADPHAAPLAMLRAAAVGWADVASALTGGTATEPDTGLATEAYLRTRLGEVYRAAAAPVLLAIEVDLARVAGWSRPMAMALVADVLREVFDGGETTAALGESTAVVLAERDADLGHRIRRVRRRIADRLSADPQLAAAAHPRVRSHHLPDTLAAAHDLLYHLGGRG</sequence>
<reference evidence="1 2" key="1">
    <citation type="submission" date="2023-06" db="EMBL/GenBank/DDBJ databases">
        <authorList>
            <person name="Oyuntsetseg B."/>
            <person name="Kim S.B."/>
        </authorList>
    </citation>
    <scope>NUCLEOTIDE SEQUENCE [LARGE SCALE GENOMIC DNA]</scope>
    <source>
        <strain evidence="1 2">2-2</strain>
    </source>
</reference>